<accession>A0A367KAB6</accession>
<dbReference type="AlphaFoldDB" id="A0A367KAB6"/>
<dbReference type="EMBL" id="PJQL01000147">
    <property type="protein sequence ID" value="RCH99090.1"/>
    <property type="molecule type" value="Genomic_DNA"/>
</dbReference>
<sequence>MPPSICLKTTYFYPLVPIMGKTGSVLYHRSIAKQTDVSPMDPMIAFCYFFMLQERRILALEKYDDPTIQAIYKKALELLSVQKDETISLTLQAQSFCDAVASQFTKSSSKRLRQYAEDGVQFAQQLKRQHLSTESESVTSIASDNIDKPTADLLFVNNMRDQLSGRFKWTKCYDQGKREGRFTRYCNHITLQDAFYEHAL</sequence>
<protein>
    <submittedName>
        <fullName evidence="1">Uncharacterized protein</fullName>
    </submittedName>
</protein>
<proteinExistence type="predicted"/>
<keyword evidence="2" id="KW-1185">Reference proteome</keyword>
<dbReference type="OrthoDB" id="2236902at2759"/>
<comment type="caution">
    <text evidence="1">The sequence shown here is derived from an EMBL/GenBank/DDBJ whole genome shotgun (WGS) entry which is preliminary data.</text>
</comment>
<dbReference type="Proteomes" id="UP000252139">
    <property type="component" value="Unassembled WGS sequence"/>
</dbReference>
<evidence type="ECO:0000313" key="1">
    <source>
        <dbReference type="EMBL" id="RCH99090.1"/>
    </source>
</evidence>
<organism evidence="1 2">
    <name type="scientific">Rhizopus azygosporus</name>
    <name type="common">Rhizopus microsporus var. azygosporus</name>
    <dbReference type="NCBI Taxonomy" id="86630"/>
    <lineage>
        <taxon>Eukaryota</taxon>
        <taxon>Fungi</taxon>
        <taxon>Fungi incertae sedis</taxon>
        <taxon>Mucoromycota</taxon>
        <taxon>Mucoromycotina</taxon>
        <taxon>Mucoromycetes</taxon>
        <taxon>Mucorales</taxon>
        <taxon>Mucorineae</taxon>
        <taxon>Rhizopodaceae</taxon>
        <taxon>Rhizopus</taxon>
    </lineage>
</organism>
<reference evidence="1 2" key="1">
    <citation type="journal article" date="2018" name="G3 (Bethesda)">
        <title>Phylogenetic and Phylogenomic Definition of Rhizopus Species.</title>
        <authorList>
            <person name="Gryganskyi A.P."/>
            <person name="Golan J."/>
            <person name="Dolatabadi S."/>
            <person name="Mondo S."/>
            <person name="Robb S."/>
            <person name="Idnurm A."/>
            <person name="Muszewska A."/>
            <person name="Steczkiewicz K."/>
            <person name="Masonjones S."/>
            <person name="Liao H.L."/>
            <person name="Gajdeczka M.T."/>
            <person name="Anike F."/>
            <person name="Vuek A."/>
            <person name="Anishchenko I.M."/>
            <person name="Voigt K."/>
            <person name="de Hoog G.S."/>
            <person name="Smith M.E."/>
            <person name="Heitman J."/>
            <person name="Vilgalys R."/>
            <person name="Stajich J.E."/>
        </authorList>
    </citation>
    <scope>NUCLEOTIDE SEQUENCE [LARGE SCALE GENOMIC DNA]</scope>
    <source>
        <strain evidence="1 2">CBS 357.93</strain>
    </source>
</reference>
<name>A0A367KAB6_RHIAZ</name>
<evidence type="ECO:0000313" key="2">
    <source>
        <dbReference type="Proteomes" id="UP000252139"/>
    </source>
</evidence>
<gene>
    <name evidence="1" type="ORF">CU097_004325</name>
</gene>